<dbReference type="InterPro" id="IPR007453">
    <property type="entry name" value="DsrC/TusE"/>
</dbReference>
<evidence type="ECO:0000256" key="8">
    <source>
        <dbReference type="PIRSR" id="PIRSR006223-50"/>
    </source>
</evidence>
<reference evidence="9" key="1">
    <citation type="journal article" date="2018" name="Genome Biol.">
        <title>SKESA: strategic k-mer extension for scrupulous assemblies.</title>
        <authorList>
            <person name="Souvorov A."/>
            <person name="Agarwala R."/>
            <person name="Lipman D.J."/>
        </authorList>
    </citation>
    <scope>NUCLEOTIDE SEQUENCE</scope>
    <source>
        <strain evidence="9">CAV1698</strain>
    </source>
</reference>
<proteinExistence type="inferred from homology"/>
<dbReference type="PIRSF" id="PIRSF006223">
    <property type="entry name" value="DsrC_TusE"/>
    <property type="match status" value="1"/>
</dbReference>
<feature type="active site" description="Cysteine persulfide intermediate" evidence="8">
    <location>
        <position position="108"/>
    </location>
</feature>
<comment type="caution">
    <text evidence="9">The sequence shown here is derived from an EMBL/GenBank/DDBJ whole genome shotgun (WGS) entry which is preliminary data.</text>
</comment>
<evidence type="ECO:0000256" key="2">
    <source>
        <dbReference type="ARBA" id="ARBA00022490"/>
    </source>
</evidence>
<dbReference type="InterPro" id="IPR042072">
    <property type="entry name" value="DsrC-like_C"/>
</dbReference>
<keyword evidence="2" id="KW-0963">Cytoplasm</keyword>
<comment type="subunit">
    <text evidence="6">Interacts with the TusBCD complex. Interacts with MnmA.</text>
</comment>
<organism evidence="9 10">
    <name type="scientific">Citrobacter amalonaticus</name>
    <dbReference type="NCBI Taxonomy" id="35703"/>
    <lineage>
        <taxon>Bacteria</taxon>
        <taxon>Pseudomonadati</taxon>
        <taxon>Pseudomonadota</taxon>
        <taxon>Gammaproteobacteria</taxon>
        <taxon>Enterobacterales</taxon>
        <taxon>Enterobacteriaceae</taxon>
        <taxon>Citrobacter</taxon>
    </lineage>
</organism>
<evidence type="ECO:0000256" key="1">
    <source>
        <dbReference type="ARBA" id="ARBA00004496"/>
    </source>
</evidence>
<comment type="subcellular location">
    <subcellularLocation>
        <location evidence="1">Cytoplasm</location>
    </subcellularLocation>
</comment>
<dbReference type="PANTHER" id="PTHR37010">
    <property type="entry name" value="SULFURTRANSFERASE TUSE"/>
    <property type="match status" value="1"/>
</dbReference>
<dbReference type="FunFam" id="3.30.1420.10:FF:000001">
    <property type="entry name" value="Sulfurtransferase"/>
    <property type="match status" value="1"/>
</dbReference>
<dbReference type="Gene3D" id="3.30.1420.10">
    <property type="match status" value="1"/>
</dbReference>
<dbReference type="Pfam" id="PF04358">
    <property type="entry name" value="DsrC"/>
    <property type="match status" value="1"/>
</dbReference>
<gene>
    <name evidence="9" type="primary">tusE</name>
    <name evidence="9" type="ORF">JD854_RS10060</name>
</gene>
<dbReference type="EMBL" id="DACYAJ020000010">
    <property type="protein sequence ID" value="HCD1255401.1"/>
    <property type="molecule type" value="Genomic_DNA"/>
</dbReference>
<evidence type="ECO:0000256" key="7">
    <source>
        <dbReference type="PIRNR" id="PIRNR006223"/>
    </source>
</evidence>
<comment type="similarity">
    <text evidence="7">Belongs to the dsrC/tusE family.</text>
</comment>
<evidence type="ECO:0000313" key="10">
    <source>
        <dbReference type="Proteomes" id="UP000862426"/>
    </source>
</evidence>
<evidence type="ECO:0000256" key="5">
    <source>
        <dbReference type="ARBA" id="ARBA00025277"/>
    </source>
</evidence>
<protein>
    <recommendedName>
        <fullName evidence="7">Sulfurtransferase</fullName>
        <ecNumber evidence="7">2.8.1.-</ecNumber>
    </recommendedName>
</protein>
<dbReference type="FunFam" id="1.10.10.370:FF:000001">
    <property type="entry name" value="Sulfurtransferase"/>
    <property type="match status" value="1"/>
</dbReference>
<dbReference type="GO" id="GO:0016740">
    <property type="term" value="F:transferase activity"/>
    <property type="evidence" value="ECO:0007669"/>
    <property type="project" value="UniProtKB-KW"/>
</dbReference>
<dbReference type="EC" id="2.8.1.-" evidence="7"/>
<evidence type="ECO:0000256" key="3">
    <source>
        <dbReference type="ARBA" id="ARBA00022679"/>
    </source>
</evidence>
<evidence type="ECO:0000313" key="9">
    <source>
        <dbReference type="EMBL" id="HCD1255401.1"/>
    </source>
</evidence>
<dbReference type="GO" id="GO:0002143">
    <property type="term" value="P:tRNA wobble position uridine thiolation"/>
    <property type="evidence" value="ECO:0007669"/>
    <property type="project" value="TreeGrafter"/>
</dbReference>
<dbReference type="PANTHER" id="PTHR37010:SF1">
    <property type="entry name" value="SULFURTRANSFERASE TUSE"/>
    <property type="match status" value="1"/>
</dbReference>
<keyword evidence="4" id="KW-0819">tRNA processing</keyword>
<accession>A0A9C7QJH6</accession>
<dbReference type="Gene3D" id="1.10.10.370">
    <property type="entry name" value="DsrC-like protein, C-terminal domain"/>
    <property type="match status" value="1"/>
</dbReference>
<reference evidence="9" key="2">
    <citation type="submission" date="2022-05" db="EMBL/GenBank/DDBJ databases">
        <authorList>
            <consortium name="NCBI Pathogen Detection Project"/>
        </authorList>
    </citation>
    <scope>NUCLEOTIDE SEQUENCE</scope>
    <source>
        <strain evidence="9">CAV1698</strain>
    </source>
</reference>
<dbReference type="GO" id="GO:0097163">
    <property type="term" value="F:sulfur carrier activity"/>
    <property type="evidence" value="ECO:0007669"/>
    <property type="project" value="TreeGrafter"/>
</dbReference>
<name>A0A9C7QJH6_CITAM</name>
<dbReference type="SUPFAM" id="SSF69721">
    <property type="entry name" value="DsrC, the gamma subunit of dissimilatory sulfite reductase"/>
    <property type="match status" value="1"/>
</dbReference>
<sequence>MLIFEGKEIATDTDGYLKDSAQWSEAMAVVIAENEGITLSPEHWEVVRFVRDFYLEFNTSPAIRMLVKAIANKFGEEKGNSRYLYRLFPKGPAKQATKIAGLPKPVKCI</sequence>
<dbReference type="InterPro" id="IPR043163">
    <property type="entry name" value="DsrC-like_N"/>
</dbReference>
<dbReference type="AlphaFoldDB" id="A0A9C7QJH6"/>
<dbReference type="InterPro" id="IPR025526">
    <property type="entry name" value="DsrC-like_dom_sf"/>
</dbReference>
<dbReference type="NCBIfam" id="TIGR03342">
    <property type="entry name" value="dsrC_tusE_dsvC"/>
    <property type="match status" value="1"/>
</dbReference>
<evidence type="ECO:0000256" key="4">
    <source>
        <dbReference type="ARBA" id="ARBA00022694"/>
    </source>
</evidence>
<keyword evidence="3 7" id="KW-0808">Transferase</keyword>
<evidence type="ECO:0000256" key="6">
    <source>
        <dbReference type="ARBA" id="ARBA00025918"/>
    </source>
</evidence>
<dbReference type="GO" id="GO:0005737">
    <property type="term" value="C:cytoplasm"/>
    <property type="evidence" value="ECO:0007669"/>
    <property type="project" value="UniProtKB-SubCell"/>
</dbReference>
<dbReference type="NCBIfam" id="NF008562">
    <property type="entry name" value="PRK11508.1"/>
    <property type="match status" value="1"/>
</dbReference>
<dbReference type="Proteomes" id="UP000862426">
    <property type="component" value="Unassembled WGS sequence"/>
</dbReference>
<comment type="function">
    <text evidence="5">Part of a sulfur-relay system required for 2-thiolation of 5-methylaminomethyl-2-thiouridine (mnm(5)s(2)U) at tRNA wobble positions. Could accept sulfur from TusD.</text>
</comment>